<proteinExistence type="predicted"/>
<name>A0ABM9LFH6_9MYCO</name>
<keyword evidence="1" id="KW-0472">Membrane</keyword>
<feature type="transmembrane region" description="Helical" evidence="1">
    <location>
        <begin position="6"/>
        <end position="28"/>
    </location>
</feature>
<evidence type="ECO:0000313" key="2">
    <source>
        <dbReference type="EMBL" id="CAJ1498225.1"/>
    </source>
</evidence>
<reference evidence="2 3" key="1">
    <citation type="submission" date="2023-08" db="EMBL/GenBank/DDBJ databases">
        <authorList>
            <person name="Folkvardsen B D."/>
            <person name="Norman A."/>
        </authorList>
    </citation>
    <scope>NUCLEOTIDE SEQUENCE [LARGE SCALE GENOMIC DNA]</scope>
    <source>
        <strain evidence="2 3">Mu0053</strain>
    </source>
</reference>
<keyword evidence="1" id="KW-0812">Transmembrane</keyword>
<organism evidence="2 3">
    <name type="scientific">[Mycobacterium] burgundiense</name>
    <dbReference type="NCBI Taxonomy" id="3064286"/>
    <lineage>
        <taxon>Bacteria</taxon>
        <taxon>Bacillati</taxon>
        <taxon>Actinomycetota</taxon>
        <taxon>Actinomycetes</taxon>
        <taxon>Mycobacteriales</taxon>
        <taxon>Mycobacteriaceae</taxon>
        <taxon>Mycolicibacterium</taxon>
    </lineage>
</organism>
<protein>
    <submittedName>
        <fullName evidence="2">Uncharacterized protein</fullName>
    </submittedName>
</protein>
<dbReference type="Proteomes" id="UP001190465">
    <property type="component" value="Chromosome"/>
</dbReference>
<keyword evidence="3" id="KW-1185">Reference proteome</keyword>
<dbReference type="EMBL" id="OY726397">
    <property type="protein sequence ID" value="CAJ1498225.1"/>
    <property type="molecule type" value="Genomic_DNA"/>
</dbReference>
<dbReference type="RefSeq" id="WP_308481380.1">
    <property type="nucleotide sequence ID" value="NZ_OY726397.1"/>
</dbReference>
<sequence length="88" mass="9630">MTVSTVLAILAIAVVGTVATVAICLGLLNWMGAFYVVHCKECRHLTGSTVNEPSVSCPQCRHPVLFHPMYASKHRDAPVRVRDDALHF</sequence>
<gene>
    <name evidence="2" type="ORF">MU0053_001105</name>
</gene>
<keyword evidence="1" id="KW-1133">Transmembrane helix</keyword>
<evidence type="ECO:0000313" key="3">
    <source>
        <dbReference type="Proteomes" id="UP001190465"/>
    </source>
</evidence>
<evidence type="ECO:0000256" key="1">
    <source>
        <dbReference type="SAM" id="Phobius"/>
    </source>
</evidence>
<accession>A0ABM9LFH6</accession>